<dbReference type="GO" id="GO:0000287">
    <property type="term" value="F:magnesium ion binding"/>
    <property type="evidence" value="ECO:0007669"/>
    <property type="project" value="InterPro"/>
</dbReference>
<dbReference type="Gene3D" id="1.10.600.10">
    <property type="entry name" value="Farnesyl Diphosphate Synthase"/>
    <property type="match status" value="1"/>
</dbReference>
<comment type="cofactor">
    <cofactor evidence="1">
        <name>Mn(2+)</name>
        <dbReference type="ChEBI" id="CHEBI:29035"/>
    </cofactor>
</comment>
<dbReference type="SUPFAM" id="SSF48576">
    <property type="entry name" value="Terpenoid synthases"/>
    <property type="match status" value="1"/>
</dbReference>
<proteinExistence type="predicted"/>
<accession>A0AAP0RVR1</accession>
<dbReference type="PANTHER" id="PTHR31225:SF245">
    <property type="entry name" value="(-)-ALPHA-TERPINEOL SYNTHASE-LIKE"/>
    <property type="match status" value="1"/>
</dbReference>
<evidence type="ECO:0000259" key="7">
    <source>
        <dbReference type="Pfam" id="PF03936"/>
    </source>
</evidence>
<keyword evidence="3" id="KW-0479">Metal-binding</keyword>
<dbReference type="EMBL" id="JBBPBK010000005">
    <property type="protein sequence ID" value="KAK9285014.1"/>
    <property type="molecule type" value="Genomic_DNA"/>
</dbReference>
<dbReference type="InterPro" id="IPR005630">
    <property type="entry name" value="Terpene_synthase_metal-bd"/>
</dbReference>
<evidence type="ECO:0000256" key="2">
    <source>
        <dbReference type="ARBA" id="ARBA00001946"/>
    </source>
</evidence>
<evidence type="ECO:0000313" key="8">
    <source>
        <dbReference type="EMBL" id="KAK9285014.1"/>
    </source>
</evidence>
<protein>
    <recommendedName>
        <fullName evidence="7">Terpene synthase metal-binding domain-containing protein</fullName>
    </recommendedName>
</protein>
<keyword evidence="6" id="KW-0456">Lyase</keyword>
<dbReference type="GO" id="GO:0010333">
    <property type="term" value="F:terpene synthase activity"/>
    <property type="evidence" value="ECO:0007669"/>
    <property type="project" value="InterPro"/>
</dbReference>
<dbReference type="InterPro" id="IPR008949">
    <property type="entry name" value="Isoprenoid_synthase_dom_sf"/>
</dbReference>
<gene>
    <name evidence="8" type="ORF">L1049_024196</name>
</gene>
<keyword evidence="9" id="KW-1185">Reference proteome</keyword>
<evidence type="ECO:0000256" key="1">
    <source>
        <dbReference type="ARBA" id="ARBA00001936"/>
    </source>
</evidence>
<dbReference type="Proteomes" id="UP001415857">
    <property type="component" value="Unassembled WGS sequence"/>
</dbReference>
<dbReference type="AlphaFoldDB" id="A0AAP0RVR1"/>
<dbReference type="GO" id="GO:0016114">
    <property type="term" value="P:terpenoid biosynthetic process"/>
    <property type="evidence" value="ECO:0007669"/>
    <property type="project" value="InterPro"/>
</dbReference>
<feature type="domain" description="Terpene synthase metal-binding" evidence="7">
    <location>
        <begin position="9"/>
        <end position="135"/>
    </location>
</feature>
<evidence type="ECO:0000256" key="3">
    <source>
        <dbReference type="ARBA" id="ARBA00022723"/>
    </source>
</evidence>
<evidence type="ECO:0000256" key="4">
    <source>
        <dbReference type="ARBA" id="ARBA00022842"/>
    </source>
</evidence>
<organism evidence="8 9">
    <name type="scientific">Liquidambar formosana</name>
    <name type="common">Formosan gum</name>
    <dbReference type="NCBI Taxonomy" id="63359"/>
    <lineage>
        <taxon>Eukaryota</taxon>
        <taxon>Viridiplantae</taxon>
        <taxon>Streptophyta</taxon>
        <taxon>Embryophyta</taxon>
        <taxon>Tracheophyta</taxon>
        <taxon>Spermatophyta</taxon>
        <taxon>Magnoliopsida</taxon>
        <taxon>eudicotyledons</taxon>
        <taxon>Gunneridae</taxon>
        <taxon>Pentapetalae</taxon>
        <taxon>Saxifragales</taxon>
        <taxon>Altingiaceae</taxon>
        <taxon>Liquidambar</taxon>
    </lineage>
</organism>
<comment type="cofactor">
    <cofactor evidence="2">
        <name>Mg(2+)</name>
        <dbReference type="ChEBI" id="CHEBI:18420"/>
    </cofactor>
</comment>
<keyword evidence="5" id="KW-0464">Manganese</keyword>
<reference evidence="8 9" key="1">
    <citation type="journal article" date="2024" name="Plant J.">
        <title>Genome sequences and population genomics reveal climatic adaptation and genomic divergence between two closely related sweetgum species.</title>
        <authorList>
            <person name="Xu W.Q."/>
            <person name="Ren C.Q."/>
            <person name="Zhang X.Y."/>
            <person name="Comes H.P."/>
            <person name="Liu X.H."/>
            <person name="Li Y.G."/>
            <person name="Kettle C.J."/>
            <person name="Jalonen R."/>
            <person name="Gaisberger H."/>
            <person name="Ma Y.Z."/>
            <person name="Qiu Y.X."/>
        </authorList>
    </citation>
    <scope>NUCLEOTIDE SEQUENCE [LARGE SCALE GENOMIC DNA]</scope>
    <source>
        <strain evidence="8">Hangzhou</strain>
    </source>
</reference>
<sequence>MLYNALVELDGQWADLCKAYLKEARWYHAGYKPTLEEYLENALVSIGGALVLLSIYFLTTDEITKEALDYIDKLPSIMRCSSMVIRLANDLGTSWDELARGDNLKAVQCYMNETGASEEVARQHINFLVQETWKTMNKDIFKDYLFSEPFLSSIPNLARTAQCFYQYGDGHGIPDRSTKDHLMSLLVHPVPLN</sequence>
<evidence type="ECO:0000313" key="9">
    <source>
        <dbReference type="Proteomes" id="UP001415857"/>
    </source>
</evidence>
<keyword evidence="4" id="KW-0460">Magnesium</keyword>
<name>A0AAP0RVR1_LIQFO</name>
<evidence type="ECO:0000256" key="6">
    <source>
        <dbReference type="ARBA" id="ARBA00023239"/>
    </source>
</evidence>
<evidence type="ECO:0000256" key="5">
    <source>
        <dbReference type="ARBA" id="ARBA00023211"/>
    </source>
</evidence>
<dbReference type="InterPro" id="IPR050148">
    <property type="entry name" value="Terpene_synthase-like"/>
</dbReference>
<dbReference type="Pfam" id="PF03936">
    <property type="entry name" value="Terpene_synth_C"/>
    <property type="match status" value="1"/>
</dbReference>
<dbReference type="PANTHER" id="PTHR31225">
    <property type="entry name" value="OS04G0344100 PROTEIN-RELATED"/>
    <property type="match status" value="1"/>
</dbReference>
<comment type="caution">
    <text evidence="8">The sequence shown here is derived from an EMBL/GenBank/DDBJ whole genome shotgun (WGS) entry which is preliminary data.</text>
</comment>